<dbReference type="InterPro" id="IPR005119">
    <property type="entry name" value="LysR_subst-bd"/>
</dbReference>
<dbReference type="RefSeq" id="WP_345357911.1">
    <property type="nucleotide sequence ID" value="NZ_BAABII010000003.1"/>
</dbReference>
<dbReference type="InterPro" id="IPR036388">
    <property type="entry name" value="WH-like_DNA-bd_sf"/>
</dbReference>
<dbReference type="Pfam" id="PF00126">
    <property type="entry name" value="HTH_1"/>
    <property type="match status" value="1"/>
</dbReference>
<dbReference type="SUPFAM" id="SSF46785">
    <property type="entry name" value="Winged helix' DNA-binding domain"/>
    <property type="match status" value="1"/>
</dbReference>
<accession>A0ABV4CQ04</accession>
<dbReference type="InterPro" id="IPR000847">
    <property type="entry name" value="LysR_HTH_N"/>
</dbReference>
<keyword evidence="3" id="KW-0238">DNA-binding</keyword>
<reference evidence="6 7" key="1">
    <citation type="submission" date="2024-08" db="EMBL/GenBank/DDBJ databases">
        <title>Genome mining of Saccharopolyspora cebuensis PGLac3 from Nigerian medicinal plant.</title>
        <authorList>
            <person name="Ezeobiora C.E."/>
            <person name="Igbokwe N.H."/>
            <person name="Amin D.H."/>
            <person name="Mendie U.E."/>
        </authorList>
    </citation>
    <scope>NUCLEOTIDE SEQUENCE [LARGE SCALE GENOMIC DNA]</scope>
    <source>
        <strain evidence="6 7">PGLac3</strain>
    </source>
</reference>
<proteinExistence type="inferred from homology"/>
<evidence type="ECO:0000256" key="3">
    <source>
        <dbReference type="ARBA" id="ARBA00023125"/>
    </source>
</evidence>
<keyword evidence="2" id="KW-0805">Transcription regulation</keyword>
<keyword evidence="7" id="KW-1185">Reference proteome</keyword>
<sequence>MLDVRRMQVLRAVVSSGSVSAAAANLGYTPSAISQQLATLEREAGIPLLEKAGRGLRPTPAGVLLAERAEALAGLLGETEAELADLRAGRTGLLRLRFFQTASVGLVPTAVAKFRADHPEVQLDLEMQEEHLLADLAAGTADVAVLVVWRDVPQRRGIRFAHLVDDPYRVVLPLDHPAAGQDRVDLARLADQPWVNSAPTGTDDVCSRALADAYASAGFTPRVVLEAPDSYSAQGFVAAGLGVALVPRLGLEVVHPGVAVRPVRRPEPVRSLHVAVRESIADLPATRTMVRALRETAEITPAGRS</sequence>
<evidence type="ECO:0000256" key="2">
    <source>
        <dbReference type="ARBA" id="ARBA00023015"/>
    </source>
</evidence>
<evidence type="ECO:0000256" key="1">
    <source>
        <dbReference type="ARBA" id="ARBA00009437"/>
    </source>
</evidence>
<dbReference type="EMBL" id="JBGEHV010000081">
    <property type="protein sequence ID" value="MEY8043189.1"/>
    <property type="molecule type" value="Genomic_DNA"/>
</dbReference>
<dbReference type="PANTHER" id="PTHR30346">
    <property type="entry name" value="TRANSCRIPTIONAL DUAL REGULATOR HCAR-RELATED"/>
    <property type="match status" value="1"/>
</dbReference>
<evidence type="ECO:0000259" key="5">
    <source>
        <dbReference type="PROSITE" id="PS50931"/>
    </source>
</evidence>
<dbReference type="CDD" id="cd08423">
    <property type="entry name" value="PBP2_LTTR_like_6"/>
    <property type="match status" value="1"/>
</dbReference>
<comment type="similarity">
    <text evidence="1">Belongs to the LysR transcriptional regulatory family.</text>
</comment>
<evidence type="ECO:0000313" key="7">
    <source>
        <dbReference type="Proteomes" id="UP001564626"/>
    </source>
</evidence>
<comment type="caution">
    <text evidence="6">The sequence shown here is derived from an EMBL/GenBank/DDBJ whole genome shotgun (WGS) entry which is preliminary data.</text>
</comment>
<dbReference type="InterPro" id="IPR036390">
    <property type="entry name" value="WH_DNA-bd_sf"/>
</dbReference>
<dbReference type="Proteomes" id="UP001564626">
    <property type="component" value="Unassembled WGS sequence"/>
</dbReference>
<dbReference type="PROSITE" id="PS50931">
    <property type="entry name" value="HTH_LYSR"/>
    <property type="match status" value="1"/>
</dbReference>
<evidence type="ECO:0000313" key="6">
    <source>
        <dbReference type="EMBL" id="MEY8043189.1"/>
    </source>
</evidence>
<name>A0ABV4CQ04_9PSEU</name>
<organism evidence="6 7">
    <name type="scientific">Saccharopolyspora cebuensis</name>
    <dbReference type="NCBI Taxonomy" id="418759"/>
    <lineage>
        <taxon>Bacteria</taxon>
        <taxon>Bacillati</taxon>
        <taxon>Actinomycetota</taxon>
        <taxon>Actinomycetes</taxon>
        <taxon>Pseudonocardiales</taxon>
        <taxon>Pseudonocardiaceae</taxon>
        <taxon>Saccharopolyspora</taxon>
    </lineage>
</organism>
<evidence type="ECO:0000256" key="4">
    <source>
        <dbReference type="ARBA" id="ARBA00023163"/>
    </source>
</evidence>
<dbReference type="SUPFAM" id="SSF53850">
    <property type="entry name" value="Periplasmic binding protein-like II"/>
    <property type="match status" value="1"/>
</dbReference>
<keyword evidence="4" id="KW-0804">Transcription</keyword>
<feature type="domain" description="HTH lysR-type" evidence="5">
    <location>
        <begin position="2"/>
        <end position="59"/>
    </location>
</feature>
<dbReference type="Gene3D" id="3.40.190.10">
    <property type="entry name" value="Periplasmic binding protein-like II"/>
    <property type="match status" value="2"/>
</dbReference>
<dbReference type="PANTHER" id="PTHR30346:SF29">
    <property type="entry name" value="LYSR SUBSTRATE-BINDING"/>
    <property type="match status" value="1"/>
</dbReference>
<gene>
    <name evidence="6" type="ORF">AB8O55_27585</name>
</gene>
<protein>
    <submittedName>
        <fullName evidence="6">LysR family transcriptional regulator</fullName>
    </submittedName>
</protein>
<dbReference type="Pfam" id="PF03466">
    <property type="entry name" value="LysR_substrate"/>
    <property type="match status" value="1"/>
</dbReference>
<dbReference type="Gene3D" id="1.10.10.10">
    <property type="entry name" value="Winged helix-like DNA-binding domain superfamily/Winged helix DNA-binding domain"/>
    <property type="match status" value="1"/>
</dbReference>